<dbReference type="AlphaFoldDB" id="A0AAD7AEL2"/>
<keyword evidence="1" id="KW-0472">Membrane</keyword>
<reference evidence="2" key="1">
    <citation type="submission" date="2023-03" db="EMBL/GenBank/DDBJ databases">
        <title>Massive genome expansion in bonnet fungi (Mycena s.s.) driven by repeated elements and novel gene families across ecological guilds.</title>
        <authorList>
            <consortium name="Lawrence Berkeley National Laboratory"/>
            <person name="Harder C.B."/>
            <person name="Miyauchi S."/>
            <person name="Viragh M."/>
            <person name="Kuo A."/>
            <person name="Thoen E."/>
            <person name="Andreopoulos B."/>
            <person name="Lu D."/>
            <person name="Skrede I."/>
            <person name="Drula E."/>
            <person name="Henrissat B."/>
            <person name="Morin E."/>
            <person name="Kohler A."/>
            <person name="Barry K."/>
            <person name="LaButti K."/>
            <person name="Morin E."/>
            <person name="Salamov A."/>
            <person name="Lipzen A."/>
            <person name="Mereny Z."/>
            <person name="Hegedus B."/>
            <person name="Baldrian P."/>
            <person name="Stursova M."/>
            <person name="Weitz H."/>
            <person name="Taylor A."/>
            <person name="Grigoriev I.V."/>
            <person name="Nagy L.G."/>
            <person name="Martin F."/>
            <person name="Kauserud H."/>
        </authorList>
    </citation>
    <scope>NUCLEOTIDE SEQUENCE</scope>
    <source>
        <strain evidence="2">CBHHK002</strain>
    </source>
</reference>
<protein>
    <submittedName>
        <fullName evidence="2">Uncharacterized protein</fullName>
    </submittedName>
</protein>
<evidence type="ECO:0000313" key="3">
    <source>
        <dbReference type="Proteomes" id="UP001218218"/>
    </source>
</evidence>
<keyword evidence="3" id="KW-1185">Reference proteome</keyword>
<dbReference type="Proteomes" id="UP001218218">
    <property type="component" value="Unassembled WGS sequence"/>
</dbReference>
<name>A0AAD7AEL2_9AGAR</name>
<feature type="transmembrane region" description="Helical" evidence="1">
    <location>
        <begin position="6"/>
        <end position="26"/>
    </location>
</feature>
<evidence type="ECO:0000313" key="2">
    <source>
        <dbReference type="EMBL" id="KAJ7356635.1"/>
    </source>
</evidence>
<sequence>MTSGTVLTHSIILAALGIFVLVTGMAQSKKNAREIRCSELSVMNRPGSTFSRDASVRIQTRLSGTGLS</sequence>
<organism evidence="2 3">
    <name type="scientific">Mycena albidolilacea</name>
    <dbReference type="NCBI Taxonomy" id="1033008"/>
    <lineage>
        <taxon>Eukaryota</taxon>
        <taxon>Fungi</taxon>
        <taxon>Dikarya</taxon>
        <taxon>Basidiomycota</taxon>
        <taxon>Agaricomycotina</taxon>
        <taxon>Agaricomycetes</taxon>
        <taxon>Agaricomycetidae</taxon>
        <taxon>Agaricales</taxon>
        <taxon>Marasmiineae</taxon>
        <taxon>Mycenaceae</taxon>
        <taxon>Mycena</taxon>
    </lineage>
</organism>
<proteinExistence type="predicted"/>
<evidence type="ECO:0000256" key="1">
    <source>
        <dbReference type="SAM" id="Phobius"/>
    </source>
</evidence>
<keyword evidence="1" id="KW-0812">Transmembrane</keyword>
<keyword evidence="1" id="KW-1133">Transmembrane helix</keyword>
<dbReference type="EMBL" id="JARIHO010000008">
    <property type="protein sequence ID" value="KAJ7356635.1"/>
    <property type="molecule type" value="Genomic_DNA"/>
</dbReference>
<comment type="caution">
    <text evidence="2">The sequence shown here is derived from an EMBL/GenBank/DDBJ whole genome shotgun (WGS) entry which is preliminary data.</text>
</comment>
<gene>
    <name evidence="2" type="ORF">DFH08DRAFT_953969</name>
</gene>
<accession>A0AAD7AEL2</accession>